<dbReference type="PATRIC" id="fig|455632.4.peg.3352"/>
<dbReference type="EMBL" id="AP009493">
    <property type="protein sequence ID" value="BAG20105.1"/>
    <property type="molecule type" value="Genomic_DNA"/>
</dbReference>
<dbReference type="RefSeq" id="WP_003967397.1">
    <property type="nucleotide sequence ID" value="NC_010572.1"/>
</dbReference>
<accession>B1VL77</accession>
<dbReference type="AlphaFoldDB" id="B1VL77"/>
<evidence type="ECO:0000313" key="2">
    <source>
        <dbReference type="Proteomes" id="UP000001685"/>
    </source>
</evidence>
<sequence length="79" mass="8699">MREGPNSPVQVRHPLEVLEDIEEEASRSTEQLLYAAPAPWAELLTQYVDTLNELVAHKDEFTSPAETHTLDEGHAGGCG</sequence>
<name>B1VL77_STRGG</name>
<dbReference type="HOGENOM" id="CLU_2604526_0_0_11"/>
<dbReference type="KEGG" id="sgr:SGR_3276"/>
<protein>
    <submittedName>
        <fullName evidence="1">Uncharacterized protein</fullName>
    </submittedName>
</protein>
<organism evidence="1 2">
    <name type="scientific">Streptomyces griseus subsp. griseus (strain JCM 4626 / CBS 651.72 / NBRC 13350 / KCC S-0626 / ISP 5235)</name>
    <dbReference type="NCBI Taxonomy" id="455632"/>
    <lineage>
        <taxon>Bacteria</taxon>
        <taxon>Bacillati</taxon>
        <taxon>Actinomycetota</taxon>
        <taxon>Actinomycetes</taxon>
        <taxon>Kitasatosporales</taxon>
        <taxon>Streptomycetaceae</taxon>
        <taxon>Streptomyces</taxon>
    </lineage>
</organism>
<evidence type="ECO:0000313" key="1">
    <source>
        <dbReference type="EMBL" id="BAG20105.1"/>
    </source>
</evidence>
<dbReference type="Proteomes" id="UP000001685">
    <property type="component" value="Chromosome"/>
</dbReference>
<gene>
    <name evidence="1" type="ordered locus">SGR_3276</name>
</gene>
<reference evidence="2" key="1">
    <citation type="journal article" date="2008" name="J. Bacteriol.">
        <title>Genome sequence of the streptomycin-producing microorganism Streptomyces griseus IFO 13350.</title>
        <authorList>
            <person name="Ohnishi Y."/>
            <person name="Ishikawa J."/>
            <person name="Hara H."/>
            <person name="Suzuki H."/>
            <person name="Ikenoya M."/>
            <person name="Ikeda H."/>
            <person name="Yamashita A."/>
            <person name="Hattori M."/>
            <person name="Horinouchi S."/>
        </authorList>
    </citation>
    <scope>NUCLEOTIDE SEQUENCE [LARGE SCALE GENOMIC DNA]</scope>
    <source>
        <strain evidence="2">JCM 4626 / NBRC 13350</strain>
    </source>
</reference>
<dbReference type="InterPro" id="IPR046236">
    <property type="entry name" value="DUF6269"/>
</dbReference>
<dbReference type="Pfam" id="PF19784">
    <property type="entry name" value="DUF6269"/>
    <property type="match status" value="1"/>
</dbReference>
<proteinExistence type="predicted"/>